<accession>A0ABP5JXV5</accession>
<dbReference type="SUPFAM" id="SSF54637">
    <property type="entry name" value="Thioesterase/thiol ester dehydrase-isomerase"/>
    <property type="match status" value="1"/>
</dbReference>
<dbReference type="InterPro" id="IPR054485">
    <property type="entry name" value="FlK-like_dom"/>
</dbReference>
<dbReference type="InterPro" id="IPR029069">
    <property type="entry name" value="HotDog_dom_sf"/>
</dbReference>
<proteinExistence type="predicted"/>
<dbReference type="PANTHER" id="PTHR36934:SF1">
    <property type="entry name" value="THIOESTERASE DOMAIN-CONTAINING PROTEIN"/>
    <property type="match status" value="1"/>
</dbReference>
<dbReference type="Pfam" id="PF22636">
    <property type="entry name" value="FlK"/>
    <property type="match status" value="1"/>
</dbReference>
<dbReference type="InterPro" id="IPR025540">
    <property type="entry name" value="FlK"/>
</dbReference>
<dbReference type="RefSeq" id="WP_344303628.1">
    <property type="nucleotide sequence ID" value="NZ_BAAAQQ010000011.1"/>
</dbReference>
<protein>
    <recommendedName>
        <fullName evidence="1">Fluoroacetyl-CoA-specific thioesterase-like domain-containing protein</fullName>
    </recommendedName>
</protein>
<evidence type="ECO:0000313" key="2">
    <source>
        <dbReference type="EMBL" id="GAA2124209.1"/>
    </source>
</evidence>
<evidence type="ECO:0000313" key="3">
    <source>
        <dbReference type="Proteomes" id="UP001500575"/>
    </source>
</evidence>
<dbReference type="PIRSF" id="PIRSF014972">
    <property type="entry name" value="FlK"/>
    <property type="match status" value="1"/>
</dbReference>
<name>A0ABP5JXV5_9ACTN</name>
<evidence type="ECO:0000259" key="1">
    <source>
        <dbReference type="Pfam" id="PF22636"/>
    </source>
</evidence>
<reference evidence="3" key="1">
    <citation type="journal article" date="2019" name="Int. J. Syst. Evol. Microbiol.">
        <title>The Global Catalogue of Microorganisms (GCM) 10K type strain sequencing project: providing services to taxonomists for standard genome sequencing and annotation.</title>
        <authorList>
            <consortium name="The Broad Institute Genomics Platform"/>
            <consortium name="The Broad Institute Genome Sequencing Center for Infectious Disease"/>
            <person name="Wu L."/>
            <person name="Ma J."/>
        </authorList>
    </citation>
    <scope>NUCLEOTIDE SEQUENCE [LARGE SCALE GENOMIC DNA]</scope>
    <source>
        <strain evidence="3">JCM 16021</strain>
    </source>
</reference>
<keyword evidence="3" id="KW-1185">Reference proteome</keyword>
<sequence length="133" mass="13916">MSNPDVEAGLTAVLRFTVTDDDTALAVGSGSLPVLGTPRLLAWLEAATCAAIEPALPEGGTSVGTRVELEHKVASAVGREVEVSAAASYVDGRLHRFTVAARHVVDDRPAEVIATGEITRVVVDAARFLARLR</sequence>
<organism evidence="2 3">
    <name type="scientific">Nocardioides bigeumensis</name>
    <dbReference type="NCBI Taxonomy" id="433657"/>
    <lineage>
        <taxon>Bacteria</taxon>
        <taxon>Bacillati</taxon>
        <taxon>Actinomycetota</taxon>
        <taxon>Actinomycetes</taxon>
        <taxon>Propionibacteriales</taxon>
        <taxon>Nocardioidaceae</taxon>
        <taxon>Nocardioides</taxon>
    </lineage>
</organism>
<dbReference type="PANTHER" id="PTHR36934">
    <property type="entry name" value="BLR0278 PROTEIN"/>
    <property type="match status" value="1"/>
</dbReference>
<comment type="caution">
    <text evidence="2">The sequence shown here is derived from an EMBL/GenBank/DDBJ whole genome shotgun (WGS) entry which is preliminary data.</text>
</comment>
<dbReference type="Gene3D" id="3.10.129.10">
    <property type="entry name" value="Hotdog Thioesterase"/>
    <property type="match status" value="1"/>
</dbReference>
<feature type="domain" description="Fluoroacetyl-CoA-specific thioesterase-like" evidence="1">
    <location>
        <begin position="18"/>
        <end position="125"/>
    </location>
</feature>
<dbReference type="EMBL" id="BAAAQQ010000011">
    <property type="protein sequence ID" value="GAA2124209.1"/>
    <property type="molecule type" value="Genomic_DNA"/>
</dbReference>
<dbReference type="Proteomes" id="UP001500575">
    <property type="component" value="Unassembled WGS sequence"/>
</dbReference>
<gene>
    <name evidence="2" type="ORF">GCM10009843_20690</name>
</gene>